<dbReference type="Pfam" id="PF08241">
    <property type="entry name" value="Methyltransf_11"/>
    <property type="match status" value="1"/>
</dbReference>
<feature type="domain" description="Methyltransferase type 11" evidence="1">
    <location>
        <begin position="78"/>
        <end position="172"/>
    </location>
</feature>
<dbReference type="CDD" id="cd02440">
    <property type="entry name" value="AdoMet_MTases"/>
    <property type="match status" value="1"/>
</dbReference>
<proteinExistence type="predicted"/>
<reference evidence="2 3" key="1">
    <citation type="submission" date="2024-01" db="EMBL/GenBank/DDBJ databases">
        <title>The genome of the rayed Mediterranean limpet Patella caerulea (Linnaeus, 1758).</title>
        <authorList>
            <person name="Anh-Thu Weber A."/>
            <person name="Halstead-Nussloch G."/>
        </authorList>
    </citation>
    <scope>NUCLEOTIDE SEQUENCE [LARGE SCALE GENOMIC DNA]</scope>
    <source>
        <strain evidence="2">AATW-2023a</strain>
        <tissue evidence="2">Whole specimen</tissue>
    </source>
</reference>
<gene>
    <name evidence="2" type="ORF">SNE40_007224</name>
</gene>
<dbReference type="EMBL" id="JAZGQO010000006">
    <property type="protein sequence ID" value="KAK6184857.1"/>
    <property type="molecule type" value="Genomic_DNA"/>
</dbReference>
<evidence type="ECO:0000313" key="2">
    <source>
        <dbReference type="EMBL" id="KAK6184857.1"/>
    </source>
</evidence>
<dbReference type="SUPFAM" id="SSF53335">
    <property type="entry name" value="S-adenosyl-L-methionine-dependent methyltransferases"/>
    <property type="match status" value="1"/>
</dbReference>
<evidence type="ECO:0000259" key="1">
    <source>
        <dbReference type="Pfam" id="PF08241"/>
    </source>
</evidence>
<protein>
    <recommendedName>
        <fullName evidence="1">Methyltransferase type 11 domain-containing protein</fullName>
    </recommendedName>
</protein>
<sequence length="231" mass="26453">MTSSGKKFEFEYVIGTNPECIEEREKKTAEEVAKSYDEWVEKKLYEVDMEARGYYGPQLTADTAALMFPDNREKVRIVDMAAGTGLISIKLREHGFEQIDAVDPSKVSKKVAMEKNLYGRYLVDFVDERRLDIKTDEYDGLVSSAAFTPGSMPSIALKEFIRVVKPGGYACFSTPEYVLRLSTELRDNFEPLMEKYEKEGAWKRILKAVVPSYFDNKLGVLYVFRILKSEI</sequence>
<dbReference type="InterPro" id="IPR029063">
    <property type="entry name" value="SAM-dependent_MTases_sf"/>
</dbReference>
<comment type="caution">
    <text evidence="2">The sequence shown here is derived from an EMBL/GenBank/DDBJ whole genome shotgun (WGS) entry which is preliminary data.</text>
</comment>
<dbReference type="PANTHER" id="PTHR43591">
    <property type="entry name" value="METHYLTRANSFERASE"/>
    <property type="match status" value="1"/>
</dbReference>
<dbReference type="PANTHER" id="PTHR43591:SF101">
    <property type="entry name" value="METHYLTRANSFERASE-LIKE PROTEIN 27"/>
    <property type="match status" value="1"/>
</dbReference>
<organism evidence="2 3">
    <name type="scientific">Patella caerulea</name>
    <name type="common">Rayed Mediterranean limpet</name>
    <dbReference type="NCBI Taxonomy" id="87958"/>
    <lineage>
        <taxon>Eukaryota</taxon>
        <taxon>Metazoa</taxon>
        <taxon>Spiralia</taxon>
        <taxon>Lophotrochozoa</taxon>
        <taxon>Mollusca</taxon>
        <taxon>Gastropoda</taxon>
        <taxon>Patellogastropoda</taxon>
        <taxon>Patelloidea</taxon>
        <taxon>Patellidae</taxon>
        <taxon>Patella</taxon>
    </lineage>
</organism>
<dbReference type="Proteomes" id="UP001347796">
    <property type="component" value="Unassembled WGS sequence"/>
</dbReference>
<accession>A0AAN8PTF9</accession>
<evidence type="ECO:0000313" key="3">
    <source>
        <dbReference type="Proteomes" id="UP001347796"/>
    </source>
</evidence>
<keyword evidence="3" id="KW-1185">Reference proteome</keyword>
<dbReference type="InterPro" id="IPR013216">
    <property type="entry name" value="Methyltransf_11"/>
</dbReference>
<dbReference type="AlphaFoldDB" id="A0AAN8PTF9"/>
<dbReference type="Gene3D" id="3.40.50.150">
    <property type="entry name" value="Vaccinia Virus protein VP39"/>
    <property type="match status" value="1"/>
</dbReference>
<name>A0AAN8PTF9_PATCE</name>
<dbReference type="GO" id="GO:0008757">
    <property type="term" value="F:S-adenosylmethionine-dependent methyltransferase activity"/>
    <property type="evidence" value="ECO:0007669"/>
    <property type="project" value="InterPro"/>
</dbReference>